<dbReference type="SUPFAM" id="SSF52833">
    <property type="entry name" value="Thioredoxin-like"/>
    <property type="match status" value="1"/>
</dbReference>
<gene>
    <name evidence="2" type="ORF">QWJ38_01680</name>
</gene>
<dbReference type="EMBL" id="JAUHHC010000001">
    <property type="protein sequence ID" value="MDN3918978.1"/>
    <property type="molecule type" value="Genomic_DNA"/>
</dbReference>
<dbReference type="SUPFAM" id="SSF47616">
    <property type="entry name" value="GST C-terminal domain-like"/>
    <property type="match status" value="1"/>
</dbReference>
<organism evidence="2 3">
    <name type="scientific">Roseateles violae</name>
    <dbReference type="NCBI Taxonomy" id="3058042"/>
    <lineage>
        <taxon>Bacteria</taxon>
        <taxon>Pseudomonadati</taxon>
        <taxon>Pseudomonadota</taxon>
        <taxon>Betaproteobacteria</taxon>
        <taxon>Burkholderiales</taxon>
        <taxon>Sphaerotilaceae</taxon>
        <taxon>Roseateles</taxon>
    </lineage>
</organism>
<proteinExistence type="predicted"/>
<evidence type="ECO:0000313" key="3">
    <source>
        <dbReference type="Proteomes" id="UP001228044"/>
    </source>
</evidence>
<feature type="domain" description="GST N-terminal" evidence="1">
    <location>
        <begin position="12"/>
        <end position="80"/>
    </location>
</feature>
<name>A0ABT8DM34_9BURK</name>
<dbReference type="InterPro" id="IPR004045">
    <property type="entry name" value="Glutathione_S-Trfase_N"/>
</dbReference>
<keyword evidence="3" id="KW-1185">Reference proteome</keyword>
<comment type="caution">
    <text evidence="2">The sequence shown here is derived from an EMBL/GenBank/DDBJ whole genome shotgun (WGS) entry which is preliminary data.</text>
</comment>
<dbReference type="Pfam" id="PF13417">
    <property type="entry name" value="GST_N_3"/>
    <property type="match status" value="1"/>
</dbReference>
<dbReference type="Proteomes" id="UP001228044">
    <property type="component" value="Unassembled WGS sequence"/>
</dbReference>
<evidence type="ECO:0000259" key="1">
    <source>
        <dbReference type="Pfam" id="PF13417"/>
    </source>
</evidence>
<dbReference type="Pfam" id="PF13410">
    <property type="entry name" value="GST_C_2"/>
    <property type="match status" value="1"/>
</dbReference>
<accession>A0ABT8DM34</accession>
<dbReference type="Gene3D" id="3.40.30.10">
    <property type="entry name" value="Glutaredoxin"/>
    <property type="match status" value="1"/>
</dbReference>
<evidence type="ECO:0000313" key="2">
    <source>
        <dbReference type="EMBL" id="MDN3918978.1"/>
    </source>
</evidence>
<dbReference type="CDD" id="cd00570">
    <property type="entry name" value="GST_N_family"/>
    <property type="match status" value="1"/>
</dbReference>
<dbReference type="Gene3D" id="1.20.1050.10">
    <property type="match status" value="1"/>
</dbReference>
<dbReference type="InterPro" id="IPR036249">
    <property type="entry name" value="Thioredoxin-like_sf"/>
</dbReference>
<protein>
    <submittedName>
        <fullName evidence="2">Glutathione S-transferase family protein</fullName>
    </submittedName>
</protein>
<dbReference type="RefSeq" id="WP_290357302.1">
    <property type="nucleotide sequence ID" value="NZ_JAUHHC010000001.1"/>
</dbReference>
<reference evidence="2 3" key="1">
    <citation type="submission" date="2023-06" db="EMBL/GenBank/DDBJ databases">
        <title>Pelomonas sp. PFR6 16S ribosomal RNA gene Genome sequencing and assembly.</title>
        <authorList>
            <person name="Woo H."/>
        </authorList>
    </citation>
    <scope>NUCLEOTIDE SEQUENCE [LARGE SCALE GENOMIC DNA]</scope>
    <source>
        <strain evidence="2 3">PFR6</strain>
    </source>
</reference>
<dbReference type="InterPro" id="IPR036282">
    <property type="entry name" value="Glutathione-S-Trfase_C_sf"/>
</dbReference>
<sequence length="253" mass="28707">MSKKASAAPAVLITMPHSHYSEKARWALDWLNLPYREEPHVPLLHRLATGRHGGRSVPLLRHGATRLTDSADIVRHADAICGGDLLYPREEALRREVERLQARFDDELGPHTRRWAYAQLLPQQRLLRRVMSRGVPRLEAWLLPLLLPAVVRLIRSAFRITPESTQRSLARVRELFEEVGAMLRDGRRYLVGGRFTAADLSFAALAAPVLFPDGCRAAYPTLDEVPAAMRAEVQRLRETEAGQFALRMFAQQR</sequence>